<dbReference type="EMBL" id="KV454540">
    <property type="protein sequence ID" value="ODV68069.1"/>
    <property type="molecule type" value="Genomic_DNA"/>
</dbReference>
<feature type="transmembrane region" description="Helical" evidence="10">
    <location>
        <begin position="173"/>
        <end position="196"/>
    </location>
</feature>
<feature type="transmembrane region" description="Helical" evidence="10">
    <location>
        <begin position="208"/>
        <end position="227"/>
    </location>
</feature>
<organism evidence="12 13">
    <name type="scientific">Hyphopichia burtonii NRRL Y-1933</name>
    <dbReference type="NCBI Taxonomy" id="984485"/>
    <lineage>
        <taxon>Eukaryota</taxon>
        <taxon>Fungi</taxon>
        <taxon>Dikarya</taxon>
        <taxon>Ascomycota</taxon>
        <taxon>Saccharomycotina</taxon>
        <taxon>Pichiomycetes</taxon>
        <taxon>Debaryomycetaceae</taxon>
        <taxon>Hyphopichia</taxon>
    </lineage>
</organism>
<feature type="transmembrane region" description="Helical" evidence="10">
    <location>
        <begin position="388"/>
        <end position="407"/>
    </location>
</feature>
<evidence type="ECO:0000256" key="8">
    <source>
        <dbReference type="SAM" id="Coils"/>
    </source>
</evidence>
<feature type="transmembrane region" description="Helical" evidence="10">
    <location>
        <begin position="145"/>
        <end position="167"/>
    </location>
</feature>
<keyword evidence="5" id="KW-0029">Amino-acid transport</keyword>
<evidence type="ECO:0000259" key="11">
    <source>
        <dbReference type="Pfam" id="PF00324"/>
    </source>
</evidence>
<reference evidence="13" key="1">
    <citation type="submission" date="2016-05" db="EMBL/GenBank/DDBJ databases">
        <title>Comparative genomics of biotechnologically important yeasts.</title>
        <authorList>
            <consortium name="DOE Joint Genome Institute"/>
            <person name="Riley R."/>
            <person name="Haridas S."/>
            <person name="Wolfe K.H."/>
            <person name="Lopes M.R."/>
            <person name="Hittinger C.T."/>
            <person name="Goker M."/>
            <person name="Salamov A."/>
            <person name="Wisecaver J."/>
            <person name="Long T.M."/>
            <person name="Aerts A.L."/>
            <person name="Barry K."/>
            <person name="Choi C."/>
            <person name="Clum A."/>
            <person name="Coughlan A.Y."/>
            <person name="Deshpande S."/>
            <person name="Douglass A.P."/>
            <person name="Hanson S.J."/>
            <person name="Klenk H.-P."/>
            <person name="Labutti K."/>
            <person name="Lapidus A."/>
            <person name="Lindquist E."/>
            <person name="Lipzen A."/>
            <person name="Meier-Kolthoff J.P."/>
            <person name="Ohm R.A."/>
            <person name="Otillar R.P."/>
            <person name="Pangilinan J."/>
            <person name="Peng Y."/>
            <person name="Rokas A."/>
            <person name="Rosa C.A."/>
            <person name="Scheuner C."/>
            <person name="Sibirny A.A."/>
            <person name="Slot J.C."/>
            <person name="Stielow J.B."/>
            <person name="Sun H."/>
            <person name="Kurtzman C.P."/>
            <person name="Blackwell M."/>
            <person name="Grigoriev I.V."/>
            <person name="Jeffries T.W."/>
        </authorList>
    </citation>
    <scope>NUCLEOTIDE SEQUENCE [LARGE SCALE GENOMIC DNA]</scope>
    <source>
        <strain evidence="13">NRRL Y-1933</strain>
    </source>
</reference>
<keyword evidence="3" id="KW-0813">Transport</keyword>
<dbReference type="Gene3D" id="1.20.1740.10">
    <property type="entry name" value="Amino acid/polyamine transporter I"/>
    <property type="match status" value="1"/>
</dbReference>
<keyword evidence="4 10" id="KW-0812">Transmembrane</keyword>
<comment type="subcellular location">
    <subcellularLocation>
        <location evidence="1">Membrane</location>
        <topology evidence="1">Multi-pass membrane protein</topology>
    </subcellularLocation>
</comment>
<keyword evidence="13" id="KW-1185">Reference proteome</keyword>
<dbReference type="GeneID" id="30993194"/>
<accession>A0A1E4RLE0</accession>
<evidence type="ECO:0000313" key="13">
    <source>
        <dbReference type="Proteomes" id="UP000095085"/>
    </source>
</evidence>
<evidence type="ECO:0000256" key="9">
    <source>
        <dbReference type="SAM" id="MobiDB-lite"/>
    </source>
</evidence>
<feature type="region of interest" description="Disordered" evidence="9">
    <location>
        <begin position="1"/>
        <end position="21"/>
    </location>
</feature>
<feature type="transmembrane region" description="Helical" evidence="10">
    <location>
        <begin position="342"/>
        <end position="367"/>
    </location>
</feature>
<gene>
    <name evidence="12" type="ORF">HYPBUDRAFT_108655</name>
</gene>
<dbReference type="GO" id="GO:0016020">
    <property type="term" value="C:membrane"/>
    <property type="evidence" value="ECO:0007669"/>
    <property type="project" value="UniProtKB-SubCell"/>
</dbReference>
<proteinExistence type="inferred from homology"/>
<evidence type="ECO:0000256" key="1">
    <source>
        <dbReference type="ARBA" id="ARBA00004141"/>
    </source>
</evidence>
<evidence type="ECO:0000256" key="6">
    <source>
        <dbReference type="ARBA" id="ARBA00022989"/>
    </source>
</evidence>
<dbReference type="GO" id="GO:0015171">
    <property type="term" value="F:amino acid transmembrane transporter activity"/>
    <property type="evidence" value="ECO:0007669"/>
    <property type="project" value="TreeGrafter"/>
</dbReference>
<feature type="transmembrane region" description="Helical" evidence="10">
    <location>
        <begin position="495"/>
        <end position="515"/>
    </location>
</feature>
<keyword evidence="6 10" id="KW-1133">Transmembrane helix</keyword>
<feature type="transmembrane region" description="Helical" evidence="10">
    <location>
        <begin position="67"/>
        <end position="87"/>
    </location>
</feature>
<feature type="transmembrane region" description="Helical" evidence="10">
    <location>
        <begin position="289"/>
        <end position="308"/>
    </location>
</feature>
<feature type="transmembrane region" description="Helical" evidence="10">
    <location>
        <begin position="93"/>
        <end position="112"/>
    </location>
</feature>
<feature type="coiled-coil region" evidence="8">
    <location>
        <begin position="525"/>
        <end position="552"/>
    </location>
</feature>
<feature type="transmembrane region" description="Helical" evidence="10">
    <location>
        <begin position="460"/>
        <end position="483"/>
    </location>
</feature>
<dbReference type="AlphaFoldDB" id="A0A1E4RLE0"/>
<evidence type="ECO:0000256" key="3">
    <source>
        <dbReference type="ARBA" id="ARBA00022448"/>
    </source>
</evidence>
<keyword evidence="7 10" id="KW-0472">Membrane</keyword>
<dbReference type="PIRSF" id="PIRSF006060">
    <property type="entry name" value="AA_transporter"/>
    <property type="match status" value="1"/>
</dbReference>
<evidence type="ECO:0000256" key="2">
    <source>
        <dbReference type="ARBA" id="ARBA00006983"/>
    </source>
</evidence>
<dbReference type="Pfam" id="PF00324">
    <property type="entry name" value="AA_permease"/>
    <property type="match status" value="1"/>
</dbReference>
<feature type="transmembrane region" description="Helical" evidence="10">
    <location>
        <begin position="413"/>
        <end position="439"/>
    </location>
</feature>
<name>A0A1E4RLE0_9ASCO</name>
<evidence type="ECO:0000256" key="4">
    <source>
        <dbReference type="ARBA" id="ARBA00022692"/>
    </source>
</evidence>
<protein>
    <recommendedName>
        <fullName evidence="11">Amino acid permease/ SLC12A domain-containing protein</fullName>
    </recommendedName>
</protein>
<evidence type="ECO:0000313" key="12">
    <source>
        <dbReference type="EMBL" id="ODV68069.1"/>
    </source>
</evidence>
<dbReference type="FunFam" id="1.20.1740.10:FF:000001">
    <property type="entry name" value="Amino acid permease"/>
    <property type="match status" value="1"/>
</dbReference>
<dbReference type="InterPro" id="IPR050524">
    <property type="entry name" value="APC_YAT"/>
</dbReference>
<dbReference type="PANTHER" id="PTHR43341:SF1">
    <property type="entry name" value="GENERAL AMINO-ACID PERMEASE GAP1"/>
    <property type="match status" value="1"/>
</dbReference>
<dbReference type="PANTHER" id="PTHR43341">
    <property type="entry name" value="AMINO ACID PERMEASE"/>
    <property type="match status" value="1"/>
</dbReference>
<dbReference type="Proteomes" id="UP000095085">
    <property type="component" value="Unassembled WGS sequence"/>
</dbReference>
<sequence>MSNSSKNSDQPIITYSADSSTNTNSKWTNFKNSFKPARPLNNDLALDLEKNASDNLSSAFSQLHQNLIGLAGCVGSGLLVVSGNALANGGPGSVLIGWALVSSFLYCTMQALSELASCYPVSGSFFKYADKFVSRPASFASGLNYFLFWLVVLPLELVAASLCIQFWNSEINTVAWVAIFYVLIVGTNIFGGTAAFANTELVAAIIKLLGVIGFDILAIILICGGAGEEGYIGPKYWHNPGAFNHGFKGFTTVLISATYSLAGTELVGLTVCESSNNPRIALPRAIKQVFYRIIVFYMFTLTLIGFLVPSNSDKLGGSSSDATASPFVIAINNGGIKVLPSIFNVVVIISLLSIGNSAVYGFSRTALSLAESKLLPSFFAYVDQAGRPLGGIIFAAVFGLLSFVSASPKQAEVFAWLVALSALSTLFTWASCTTSHIRFRLAIQKQNRSLLEVPYLSKTGIWGSVYATICLVVVLCLQFWISLFPLGAKPNAGEFFKNYLGAVIWLACYLGYMVYARDWILLIPLDEIDLDSDRAETDADKLQQELHEEMEVLKLRPWYIRVYYYLF</sequence>
<feature type="domain" description="Amino acid permease/ SLC12A" evidence="11">
    <location>
        <begin position="67"/>
        <end position="521"/>
    </location>
</feature>
<dbReference type="RefSeq" id="XP_020077136.1">
    <property type="nucleotide sequence ID" value="XM_020218644.1"/>
</dbReference>
<dbReference type="InterPro" id="IPR004841">
    <property type="entry name" value="AA-permease/SLC12A_dom"/>
</dbReference>
<keyword evidence="8" id="KW-0175">Coiled coil</keyword>
<comment type="similarity">
    <text evidence="2">Belongs to the amino acid-polyamine-organocation (APC) superfamily. YAT (TC 2.A.3.10) family.</text>
</comment>
<evidence type="ECO:0000256" key="5">
    <source>
        <dbReference type="ARBA" id="ARBA00022970"/>
    </source>
</evidence>
<evidence type="ECO:0000256" key="10">
    <source>
        <dbReference type="SAM" id="Phobius"/>
    </source>
</evidence>
<dbReference type="OrthoDB" id="3900342at2759"/>
<dbReference type="STRING" id="984485.A0A1E4RLE0"/>
<evidence type="ECO:0000256" key="7">
    <source>
        <dbReference type="ARBA" id="ARBA00023136"/>
    </source>
</evidence>